<comment type="caution">
    <text evidence="5">The sequence shown here is derived from an EMBL/GenBank/DDBJ whole genome shotgun (WGS) entry which is preliminary data.</text>
</comment>
<dbReference type="PANTHER" id="PTHR44688">
    <property type="entry name" value="DNA-BINDING TRANSCRIPTIONAL ACTIVATOR DEVR_DOSR"/>
    <property type="match status" value="1"/>
</dbReference>
<dbReference type="InterPro" id="IPR036388">
    <property type="entry name" value="WH-like_DNA-bd_sf"/>
</dbReference>
<dbReference type="Proteomes" id="UP001163821">
    <property type="component" value="Unassembled WGS sequence"/>
</dbReference>
<feature type="domain" description="HTH luxR-type" evidence="4">
    <location>
        <begin position="114"/>
        <end position="179"/>
    </location>
</feature>
<dbReference type="PANTHER" id="PTHR44688:SF16">
    <property type="entry name" value="DNA-BINDING TRANSCRIPTIONAL ACTIVATOR DEVR_DOSR"/>
    <property type="match status" value="1"/>
</dbReference>
<protein>
    <submittedName>
        <fullName evidence="5">LuxR C-terminal-related transcriptional regulator</fullName>
    </submittedName>
</protein>
<proteinExistence type="predicted"/>
<dbReference type="PROSITE" id="PS50043">
    <property type="entry name" value="HTH_LUXR_2"/>
    <property type="match status" value="1"/>
</dbReference>
<dbReference type="CDD" id="cd06170">
    <property type="entry name" value="LuxR_C_like"/>
    <property type="match status" value="1"/>
</dbReference>
<organism evidence="5 6">
    <name type="scientific">Gaoshiqia sediminis</name>
    <dbReference type="NCBI Taxonomy" id="2986998"/>
    <lineage>
        <taxon>Bacteria</taxon>
        <taxon>Pseudomonadati</taxon>
        <taxon>Bacteroidota</taxon>
        <taxon>Bacteroidia</taxon>
        <taxon>Marinilabiliales</taxon>
        <taxon>Prolixibacteraceae</taxon>
        <taxon>Gaoshiqia</taxon>
    </lineage>
</organism>
<dbReference type="InterPro" id="IPR016032">
    <property type="entry name" value="Sig_transdc_resp-reg_C-effctor"/>
</dbReference>
<keyword evidence="2" id="KW-0238">DNA-binding</keyword>
<dbReference type="InterPro" id="IPR000792">
    <property type="entry name" value="Tscrpt_reg_LuxR_C"/>
</dbReference>
<accession>A0AA41Y8Q8</accession>
<evidence type="ECO:0000313" key="6">
    <source>
        <dbReference type="Proteomes" id="UP001163821"/>
    </source>
</evidence>
<dbReference type="SUPFAM" id="SSF46894">
    <property type="entry name" value="C-terminal effector domain of the bipartite response regulators"/>
    <property type="match status" value="1"/>
</dbReference>
<evidence type="ECO:0000259" key="4">
    <source>
        <dbReference type="PROSITE" id="PS50043"/>
    </source>
</evidence>
<dbReference type="Gene3D" id="1.10.10.10">
    <property type="entry name" value="Winged helix-like DNA-binding domain superfamily/Winged helix DNA-binding domain"/>
    <property type="match status" value="1"/>
</dbReference>
<gene>
    <name evidence="5" type="ORF">N2K84_15285</name>
</gene>
<dbReference type="Pfam" id="PF00196">
    <property type="entry name" value="GerE"/>
    <property type="match status" value="1"/>
</dbReference>
<evidence type="ECO:0000313" key="5">
    <source>
        <dbReference type="EMBL" id="MCW0484104.1"/>
    </source>
</evidence>
<reference evidence="5" key="1">
    <citation type="submission" date="2022-10" db="EMBL/GenBank/DDBJ databases">
        <title>Gaoshiqiia sediminis gen. nov., sp. nov., isolated from coastal sediment.</title>
        <authorList>
            <person name="Yu W.X."/>
            <person name="Mu D.S."/>
            <person name="Du J.Z."/>
            <person name="Liang Y.Q."/>
        </authorList>
    </citation>
    <scope>NUCLEOTIDE SEQUENCE</scope>
    <source>
        <strain evidence="5">A06</strain>
    </source>
</reference>
<dbReference type="SMART" id="SM00421">
    <property type="entry name" value="HTH_LUXR"/>
    <property type="match status" value="1"/>
</dbReference>
<dbReference type="GO" id="GO:0006355">
    <property type="term" value="P:regulation of DNA-templated transcription"/>
    <property type="evidence" value="ECO:0007669"/>
    <property type="project" value="InterPro"/>
</dbReference>
<keyword evidence="6" id="KW-1185">Reference proteome</keyword>
<keyword evidence="3" id="KW-0804">Transcription</keyword>
<dbReference type="EMBL" id="JAPAAF010000028">
    <property type="protein sequence ID" value="MCW0484104.1"/>
    <property type="molecule type" value="Genomic_DNA"/>
</dbReference>
<evidence type="ECO:0000256" key="2">
    <source>
        <dbReference type="ARBA" id="ARBA00023125"/>
    </source>
</evidence>
<dbReference type="RefSeq" id="WP_282592696.1">
    <property type="nucleotide sequence ID" value="NZ_JAPAAF010000028.1"/>
</dbReference>
<name>A0AA41Y8Q8_9BACT</name>
<sequence>MTNTEFYITPKGDIMVHDKDGARMLTPTDRGIISHLIRTFQEFYPDAVKALSKNFEKLRFNIPLFEFNIARRLIKCNWGKFDSMLDIDQFGNYNFEEVECPLRGECQLEGIVCKPKFNSKLSDRELEVMRHFYENNSAEEIAESICLSVETVKTHKRNAFKRIKVHSLSEFFIYARDNKLFEN</sequence>
<dbReference type="AlphaFoldDB" id="A0AA41Y8Q8"/>
<evidence type="ECO:0000256" key="1">
    <source>
        <dbReference type="ARBA" id="ARBA00023015"/>
    </source>
</evidence>
<keyword evidence="1" id="KW-0805">Transcription regulation</keyword>
<evidence type="ECO:0000256" key="3">
    <source>
        <dbReference type="ARBA" id="ARBA00023163"/>
    </source>
</evidence>
<dbReference type="GO" id="GO:0003677">
    <property type="term" value="F:DNA binding"/>
    <property type="evidence" value="ECO:0007669"/>
    <property type="project" value="UniProtKB-KW"/>
</dbReference>
<dbReference type="PRINTS" id="PR00038">
    <property type="entry name" value="HTHLUXR"/>
</dbReference>